<evidence type="ECO:0000313" key="3">
    <source>
        <dbReference type="EMBL" id="PNS08035.1"/>
    </source>
</evidence>
<comment type="similarity">
    <text evidence="1 2">Belongs to the CutC family.</text>
</comment>
<dbReference type="GO" id="GO:0005737">
    <property type="term" value="C:cytoplasm"/>
    <property type="evidence" value="ECO:0007669"/>
    <property type="project" value="UniProtKB-SubCell"/>
</dbReference>
<organism evidence="3 4">
    <name type="scientific">Solilutibacter silvestris</name>
    <dbReference type="NCBI Taxonomy" id="1645665"/>
    <lineage>
        <taxon>Bacteria</taxon>
        <taxon>Pseudomonadati</taxon>
        <taxon>Pseudomonadota</taxon>
        <taxon>Gammaproteobacteria</taxon>
        <taxon>Lysobacterales</taxon>
        <taxon>Lysobacteraceae</taxon>
        <taxon>Solilutibacter</taxon>
    </lineage>
</organism>
<dbReference type="EMBL" id="NPZB01000002">
    <property type="protein sequence ID" value="PNS08035.1"/>
    <property type="molecule type" value="Genomic_DNA"/>
</dbReference>
<dbReference type="OrthoDB" id="9815677at2"/>
<dbReference type="InterPro" id="IPR036822">
    <property type="entry name" value="CutC-like_dom_sf"/>
</dbReference>
<comment type="caution">
    <text evidence="2">Once thought to be involved in copper homeostasis, experiments in E.coli have shown this is not the case.</text>
</comment>
<protein>
    <recommendedName>
        <fullName evidence="2">PF03932 family protein CutC</fullName>
    </recommendedName>
</protein>
<evidence type="ECO:0000256" key="1">
    <source>
        <dbReference type="ARBA" id="ARBA00007768"/>
    </source>
</evidence>
<dbReference type="Proteomes" id="UP000236220">
    <property type="component" value="Unassembled WGS sequence"/>
</dbReference>
<keyword evidence="4" id="KW-1185">Reference proteome</keyword>
<dbReference type="SUPFAM" id="SSF110395">
    <property type="entry name" value="CutC-like"/>
    <property type="match status" value="1"/>
</dbReference>
<accession>A0A2K1PZ15</accession>
<gene>
    <name evidence="2" type="primary">cutC</name>
    <name evidence="3" type="ORF">Lysil_2211</name>
</gene>
<dbReference type="HAMAP" id="MF_00795">
    <property type="entry name" value="CutC"/>
    <property type="match status" value="1"/>
</dbReference>
<comment type="subcellular location">
    <subcellularLocation>
        <location evidence="2">Cytoplasm</location>
    </subcellularLocation>
</comment>
<evidence type="ECO:0000313" key="4">
    <source>
        <dbReference type="Proteomes" id="UP000236220"/>
    </source>
</evidence>
<dbReference type="PANTHER" id="PTHR12598:SF0">
    <property type="entry name" value="COPPER HOMEOSTASIS PROTEIN CUTC HOMOLOG"/>
    <property type="match status" value="1"/>
</dbReference>
<evidence type="ECO:0000256" key="2">
    <source>
        <dbReference type="HAMAP-Rule" id="MF_00795"/>
    </source>
</evidence>
<dbReference type="RefSeq" id="WP_103075668.1">
    <property type="nucleotide sequence ID" value="NZ_NPZB01000002.1"/>
</dbReference>
<keyword evidence="2" id="KW-0963">Cytoplasm</keyword>
<dbReference type="Pfam" id="PF03932">
    <property type="entry name" value="CutC"/>
    <property type="match status" value="1"/>
</dbReference>
<dbReference type="AlphaFoldDB" id="A0A2K1PZ15"/>
<dbReference type="InterPro" id="IPR005627">
    <property type="entry name" value="CutC-like"/>
</dbReference>
<proteinExistence type="inferred from homology"/>
<dbReference type="PANTHER" id="PTHR12598">
    <property type="entry name" value="COPPER HOMEOSTASIS PROTEIN CUTC"/>
    <property type="match status" value="1"/>
</dbReference>
<reference evidence="3 4" key="1">
    <citation type="submission" date="2017-08" db="EMBL/GenBank/DDBJ databases">
        <title>Lysobacter sylvestris genome.</title>
        <authorList>
            <person name="Zhang D.-C."/>
            <person name="Albuquerque L."/>
            <person name="Franca L."/>
            <person name="Froufe H.J.C."/>
            <person name="Barroso C."/>
            <person name="Egas C."/>
            <person name="Da Costa M."/>
            <person name="Margesin R."/>
        </authorList>
    </citation>
    <scope>NUCLEOTIDE SEQUENCE [LARGE SCALE GENOMIC DNA]</scope>
    <source>
        <strain evidence="3 4">AM20-91</strain>
    </source>
</reference>
<dbReference type="GO" id="GO:0005507">
    <property type="term" value="F:copper ion binding"/>
    <property type="evidence" value="ECO:0007669"/>
    <property type="project" value="TreeGrafter"/>
</dbReference>
<sequence length="242" mass="25231">MTKLLEIAAEGVRSAIAAETGGGDRIELCAGLGEGGTTPSHGVIAAARDAVRIPIFVLIRPRNGDFLYDAREIDAMCRDIRDCAELGCEGVVIGALDADGNVDIDACKAMIAAAAGMEITFHRAFDAVADRAQALERIIDLGCSRVLTSGGARSAPAGAEAIAASVKQAADRIIILSGAGINADNVVELAKISGGREFHASARGTTRSAMRYRNPALEGLSVDWQDTNVEIVRTLRVALDSI</sequence>
<dbReference type="FunFam" id="3.20.20.380:FF:000001">
    <property type="entry name" value="Copper homeostasis protein CutC"/>
    <property type="match status" value="1"/>
</dbReference>
<name>A0A2K1PZ15_9GAMM</name>
<dbReference type="Gene3D" id="3.20.20.380">
    <property type="entry name" value="Copper homeostasis (CutC) domain"/>
    <property type="match status" value="1"/>
</dbReference>
<comment type="caution">
    <text evidence="3">The sequence shown here is derived from an EMBL/GenBank/DDBJ whole genome shotgun (WGS) entry which is preliminary data.</text>
</comment>